<protein>
    <submittedName>
        <fullName evidence="11">C-type cytochrome</fullName>
    </submittedName>
</protein>
<evidence type="ECO:0000313" key="11">
    <source>
        <dbReference type="EMBL" id="MCX2983178.1"/>
    </source>
</evidence>
<comment type="cofactor">
    <cofactor evidence="1">
        <name>pyrroloquinoline quinone</name>
        <dbReference type="ChEBI" id="CHEBI:58442"/>
    </cofactor>
</comment>
<accession>A0ABT3TLH5</accession>
<evidence type="ECO:0000256" key="4">
    <source>
        <dbReference type="ARBA" id="ARBA00022723"/>
    </source>
</evidence>
<evidence type="ECO:0000256" key="3">
    <source>
        <dbReference type="ARBA" id="ARBA00022617"/>
    </source>
</evidence>
<evidence type="ECO:0000256" key="9">
    <source>
        <dbReference type="SAM" id="SignalP"/>
    </source>
</evidence>
<dbReference type="CDD" id="cd10280">
    <property type="entry name" value="PQQ_mGDH"/>
    <property type="match status" value="1"/>
</dbReference>
<dbReference type="SUPFAM" id="SSF46626">
    <property type="entry name" value="Cytochrome c"/>
    <property type="match status" value="1"/>
</dbReference>
<dbReference type="InterPro" id="IPR036909">
    <property type="entry name" value="Cyt_c-like_dom_sf"/>
</dbReference>
<keyword evidence="3 8" id="KW-0349">Heme</keyword>
<evidence type="ECO:0000313" key="12">
    <source>
        <dbReference type="Proteomes" id="UP001143362"/>
    </source>
</evidence>
<evidence type="ECO:0000256" key="8">
    <source>
        <dbReference type="PROSITE-ProRule" id="PRU00433"/>
    </source>
</evidence>
<dbReference type="EMBL" id="SHNN01000005">
    <property type="protein sequence ID" value="MCX2983178.1"/>
    <property type="molecule type" value="Genomic_DNA"/>
</dbReference>
<evidence type="ECO:0000256" key="2">
    <source>
        <dbReference type="ARBA" id="ARBA00008156"/>
    </source>
</evidence>
<dbReference type="InterPro" id="IPR017511">
    <property type="entry name" value="PQQ_mDH"/>
</dbReference>
<keyword evidence="5 9" id="KW-0732">Signal</keyword>
<dbReference type="Pfam" id="PF13442">
    <property type="entry name" value="Cytochrome_CBB3"/>
    <property type="match status" value="1"/>
</dbReference>
<keyword evidence="7 8" id="KW-0408">Iron</keyword>
<dbReference type="RefSeq" id="WP_279247207.1">
    <property type="nucleotide sequence ID" value="NZ_SHNN01000005.1"/>
</dbReference>
<comment type="similarity">
    <text evidence="2">Belongs to the bacterial PQQ dehydrogenase family.</text>
</comment>
<dbReference type="Proteomes" id="UP001143362">
    <property type="component" value="Unassembled WGS sequence"/>
</dbReference>
<feature type="chain" id="PRO_5046468335" evidence="9">
    <location>
        <begin position="25"/>
        <end position="711"/>
    </location>
</feature>
<keyword evidence="12" id="KW-1185">Reference proteome</keyword>
<evidence type="ECO:0000259" key="10">
    <source>
        <dbReference type="PROSITE" id="PS51007"/>
    </source>
</evidence>
<dbReference type="Pfam" id="PF01011">
    <property type="entry name" value="PQQ"/>
    <property type="match status" value="2"/>
</dbReference>
<evidence type="ECO:0000256" key="6">
    <source>
        <dbReference type="ARBA" id="ARBA00023002"/>
    </source>
</evidence>
<evidence type="ECO:0000256" key="7">
    <source>
        <dbReference type="ARBA" id="ARBA00023004"/>
    </source>
</evidence>
<dbReference type="SMART" id="SM00564">
    <property type="entry name" value="PQQ"/>
    <property type="match status" value="5"/>
</dbReference>
<gene>
    <name evidence="11" type="ORF">EYC98_20140</name>
</gene>
<dbReference type="PANTHER" id="PTHR32303:SF4">
    <property type="entry name" value="QUINOPROTEIN GLUCOSE DEHYDROGENASE"/>
    <property type="match status" value="1"/>
</dbReference>
<dbReference type="Gene3D" id="1.10.760.10">
    <property type="entry name" value="Cytochrome c-like domain"/>
    <property type="match status" value="1"/>
</dbReference>
<keyword evidence="4 8" id="KW-0479">Metal-binding</keyword>
<dbReference type="InterPro" id="IPR018391">
    <property type="entry name" value="PQQ_b-propeller_rpt"/>
</dbReference>
<name>A0ABT3TLH5_9GAMM</name>
<feature type="domain" description="Cytochrome c" evidence="10">
    <location>
        <begin position="473"/>
        <end position="551"/>
    </location>
</feature>
<proteinExistence type="inferred from homology"/>
<organism evidence="11 12">
    <name type="scientific">Candidatus Litorirhabdus singularis</name>
    <dbReference type="NCBI Taxonomy" id="2518993"/>
    <lineage>
        <taxon>Bacteria</taxon>
        <taxon>Pseudomonadati</taxon>
        <taxon>Pseudomonadota</taxon>
        <taxon>Gammaproteobacteria</taxon>
        <taxon>Cellvibrionales</taxon>
        <taxon>Halieaceae</taxon>
        <taxon>Candidatus Litorirhabdus</taxon>
    </lineage>
</organism>
<reference evidence="11" key="1">
    <citation type="submission" date="2019-02" db="EMBL/GenBank/DDBJ databases">
        <authorList>
            <person name="Li S.-H."/>
        </authorList>
    </citation>
    <scope>NUCLEOTIDE SEQUENCE</scope>
    <source>
        <strain evidence="11">IMCC14734</strain>
    </source>
</reference>
<keyword evidence="6" id="KW-0560">Oxidoreductase</keyword>
<dbReference type="Gene3D" id="2.140.10.10">
    <property type="entry name" value="Quinoprotein alcohol dehydrogenase-like superfamily"/>
    <property type="match status" value="2"/>
</dbReference>
<dbReference type="PANTHER" id="PTHR32303">
    <property type="entry name" value="QUINOPROTEIN ALCOHOL DEHYDROGENASE (CYTOCHROME C)"/>
    <property type="match status" value="1"/>
</dbReference>
<sequence>MSLHSLIFRWHALVLLLLTSAALAAPSATWEVAGGDDGNAKFSTLTQIHRGNVQQLKPVWSYASAKGAELFSSSELQLNPIVIDDILYGRNPLHHVFAINAETGAELWTFDPFAEEEGLLGSYMRGVTYWQHDDDQRLFFNASHNMYALNARTGKLIQGFGDKGVVDLRQGLGREPDKISVYSPSPGVIYGDLIILGSAVTEGEGAAPGDIRAYNVRSGRLVWSFHTIPHPGEFGYDTWPEGAWRSAGGANAWAGLSVDKDNGVVFVPTGSPTPDFDGSQRHGANLFGNSIIALNATTGKRIWHYQAVHHDIWDRDLSSAPTLVNITQNGKTIPALVQASKQGVLYLLDRNTGKPIFPIEEVPVPASDVPGELAYPTQPRVTLPEPFTRQAFTPDQITDISASANAYVTKLYEASQPFAYMRPIGLKPTIFFPGFYGGANWGGGSVNAATGIYFINATETTHRISIGPVQAPAGDRPGFGSFVYRKHCAGCHGVNFEGFYPYAPPLTDLAKRTNKKAAMSTIVRGKGRMMPFGNLPDHERSAVLEYLWQATDSGREQTAGSSSAHKSENETVYMFNGYADFLDDRGYPANKPPWGTLTAVNLNSGKRLWQVPLGEFPQLTAEGIPITGTRNYGGSIATASGLVFIAATPDEKLRAFDQDNGEILWEYQLPAAGYSTPSTYMINGRQYLVVVCSGGKLGTASGDQYLAFALP</sequence>
<dbReference type="InterPro" id="IPR011047">
    <property type="entry name" value="Quinoprotein_ADH-like_sf"/>
</dbReference>
<evidence type="ECO:0000256" key="1">
    <source>
        <dbReference type="ARBA" id="ARBA00001931"/>
    </source>
</evidence>
<dbReference type="InterPro" id="IPR002372">
    <property type="entry name" value="PQQ_rpt_dom"/>
</dbReference>
<dbReference type="InterPro" id="IPR009056">
    <property type="entry name" value="Cyt_c-like_dom"/>
</dbReference>
<dbReference type="SUPFAM" id="SSF50998">
    <property type="entry name" value="Quinoprotein alcohol dehydrogenase-like"/>
    <property type="match status" value="1"/>
</dbReference>
<feature type="signal peptide" evidence="9">
    <location>
        <begin position="1"/>
        <end position="24"/>
    </location>
</feature>
<dbReference type="PROSITE" id="PS51007">
    <property type="entry name" value="CYTC"/>
    <property type="match status" value="1"/>
</dbReference>
<evidence type="ECO:0000256" key="5">
    <source>
        <dbReference type="ARBA" id="ARBA00022729"/>
    </source>
</evidence>
<comment type="caution">
    <text evidence="11">The sequence shown here is derived from an EMBL/GenBank/DDBJ whole genome shotgun (WGS) entry which is preliminary data.</text>
</comment>